<feature type="transmembrane region" description="Helical" evidence="1">
    <location>
        <begin position="277"/>
        <end position="298"/>
    </location>
</feature>
<proteinExistence type="predicted"/>
<organism evidence="2 3">
    <name type="scientific">Flammeovirga aprica JL-4</name>
    <dbReference type="NCBI Taxonomy" id="694437"/>
    <lineage>
        <taxon>Bacteria</taxon>
        <taxon>Pseudomonadati</taxon>
        <taxon>Bacteroidota</taxon>
        <taxon>Cytophagia</taxon>
        <taxon>Cytophagales</taxon>
        <taxon>Flammeovirgaceae</taxon>
        <taxon>Flammeovirga</taxon>
    </lineage>
</organism>
<gene>
    <name evidence="2" type="ORF">HHU12_06320</name>
</gene>
<keyword evidence="1" id="KW-1133">Transmembrane helix</keyword>
<evidence type="ECO:0000313" key="2">
    <source>
        <dbReference type="EMBL" id="NME67574.1"/>
    </source>
</evidence>
<evidence type="ECO:0008006" key="4">
    <source>
        <dbReference type="Google" id="ProtNLM"/>
    </source>
</evidence>
<reference evidence="2 3" key="1">
    <citation type="submission" date="2020-04" db="EMBL/GenBank/DDBJ databases">
        <title>Flammeovirga sp. SR4, a novel species isolated from seawater.</title>
        <authorList>
            <person name="Wang X."/>
        </authorList>
    </citation>
    <scope>NUCLEOTIDE SEQUENCE [LARGE SCALE GENOMIC DNA]</scope>
    <source>
        <strain evidence="2 3">ATCC 23126</strain>
    </source>
</reference>
<keyword evidence="1" id="KW-0812">Transmembrane</keyword>
<sequence>MKNPTVAYTWRKVIRWFYVYFVACFLIAVGNFSSFRQIEDHDAVLEKVLDIRQKSMRMTLAAQEFLSYEAHYEDFHKSREATPIMKEYHKIDKNLELYISSILGSNSSWKVEYENDLDAFFLLLKTHRKTFSKIITQLKYRGSRNSGMIGDLQKRTKALASDPYVNIVSLERMKLLEKSYLLSADTSEFYKIRELNHHMQKEIKNIPMAESHRYTLLNNLKRYNSTLLKIVNVDLTIGFRGDKGLTLNLQKNTEDIINLSQKMYNEAKKKKDDWMSYSRWLSVIFGTLSISVLLVLSLTSHELLSKMK</sequence>
<keyword evidence="3" id="KW-1185">Reference proteome</keyword>
<evidence type="ECO:0000313" key="3">
    <source>
        <dbReference type="Proteomes" id="UP000576082"/>
    </source>
</evidence>
<evidence type="ECO:0000256" key="1">
    <source>
        <dbReference type="SAM" id="Phobius"/>
    </source>
</evidence>
<feature type="transmembrane region" description="Helical" evidence="1">
    <location>
        <begin position="13"/>
        <end position="32"/>
    </location>
</feature>
<dbReference type="EMBL" id="JABANE010000012">
    <property type="protein sequence ID" value="NME67574.1"/>
    <property type="molecule type" value="Genomic_DNA"/>
</dbReference>
<dbReference type="AlphaFoldDB" id="A0A7X9P2R0"/>
<keyword evidence="1" id="KW-0472">Membrane</keyword>
<name>A0A7X9P2R0_9BACT</name>
<comment type="caution">
    <text evidence="2">The sequence shown here is derived from an EMBL/GenBank/DDBJ whole genome shotgun (WGS) entry which is preliminary data.</text>
</comment>
<protein>
    <recommendedName>
        <fullName evidence="4">Chemotaxis methyl-accepting receptor HlyB-like 4HB MCP domain-containing protein</fullName>
    </recommendedName>
</protein>
<accession>A0A7X9P2R0</accession>
<dbReference type="RefSeq" id="WP_169655911.1">
    <property type="nucleotide sequence ID" value="NZ_JABANE010000012.1"/>
</dbReference>
<dbReference type="Proteomes" id="UP000576082">
    <property type="component" value="Unassembled WGS sequence"/>
</dbReference>